<organism evidence="5 6">
    <name type="scientific">Rhodocollybia butyracea</name>
    <dbReference type="NCBI Taxonomy" id="206335"/>
    <lineage>
        <taxon>Eukaryota</taxon>
        <taxon>Fungi</taxon>
        <taxon>Dikarya</taxon>
        <taxon>Basidiomycota</taxon>
        <taxon>Agaricomycotina</taxon>
        <taxon>Agaricomycetes</taxon>
        <taxon>Agaricomycetidae</taxon>
        <taxon>Agaricales</taxon>
        <taxon>Marasmiineae</taxon>
        <taxon>Omphalotaceae</taxon>
        <taxon>Rhodocollybia</taxon>
    </lineage>
</organism>
<dbReference type="InterPro" id="IPR000387">
    <property type="entry name" value="Tyr_Pase_dom"/>
</dbReference>
<dbReference type="PROSITE" id="PS51181">
    <property type="entry name" value="PPASE_TENSIN"/>
    <property type="match status" value="1"/>
</dbReference>
<dbReference type="InterPro" id="IPR029023">
    <property type="entry name" value="Tensin_phosphatase"/>
</dbReference>
<evidence type="ECO:0000256" key="1">
    <source>
        <dbReference type="ARBA" id="ARBA00013015"/>
    </source>
</evidence>
<sequence>MTDYLRRIVSGNKTRFKDGNLKIDLDLAYITDQVIIMGFPASGIEGYYRNRREDAKRFLDHRHGNNYWSTFDGRVSRYPFPDHHAPPLAIMSLVAREMKVWLDGSPQRVAVLHCKAGKGRSGTMACAYLLSCDTSLSLPRLERRHFPQQWAEIRTEEMMNSIPEDEGSGKVTNEVIATASPASISTTSTTEAGPESYQTPLKQVLDLHTSRRMKAPSSNSGQAKQGVSIPSQRRFLYYWSLLLSHDAPSHLWATEPPYRRPKVRLTEIKIKMKELSNMRVTLVRAANAVLDRTYMSKSGIYGNPHVWASLARYDDDFVEMLERWERYTRMSGESGQVHMGKRQLGTDHFGKELLSEMFNDGRWDNKKMVRSFARLGAVGDQSVVKGETEENGKIKTYSLHPLSDTSWKDIKEDLKESRDESGIKPEDADIPASEVNSLFDITQSVKEKGVVLDAGREVRLKLYMGQVFMGWLWFIPAFHMPQPPPSLGGSQSQPSSLTTKLTLKRKEIDFALGVGGSIIDVEISLEWLKESEIEAVQPPARMDTSEEATIGDSAEPAGLAAALEAVAAGNVVEAVEAKQGAED</sequence>
<dbReference type="GO" id="GO:0005634">
    <property type="term" value="C:nucleus"/>
    <property type="evidence" value="ECO:0007669"/>
    <property type="project" value="TreeGrafter"/>
</dbReference>
<evidence type="ECO:0000256" key="2">
    <source>
        <dbReference type="ARBA" id="ARBA00022801"/>
    </source>
</evidence>
<dbReference type="GO" id="GO:0043491">
    <property type="term" value="P:phosphatidylinositol 3-kinase/protein kinase B signal transduction"/>
    <property type="evidence" value="ECO:0007669"/>
    <property type="project" value="TreeGrafter"/>
</dbReference>
<dbReference type="InterPro" id="IPR016130">
    <property type="entry name" value="Tyr_Pase_AS"/>
</dbReference>
<keyword evidence="2" id="KW-0378">Hydrolase</keyword>
<dbReference type="GO" id="GO:0048870">
    <property type="term" value="P:cell motility"/>
    <property type="evidence" value="ECO:0007669"/>
    <property type="project" value="TreeGrafter"/>
</dbReference>
<dbReference type="GO" id="GO:0042995">
    <property type="term" value="C:cell projection"/>
    <property type="evidence" value="ECO:0007669"/>
    <property type="project" value="TreeGrafter"/>
</dbReference>
<evidence type="ECO:0000259" key="4">
    <source>
        <dbReference type="PROSITE" id="PS51181"/>
    </source>
</evidence>
<dbReference type="OrthoDB" id="5632at2759"/>
<dbReference type="InterPro" id="IPR051281">
    <property type="entry name" value="Dual-spec_lipid-protein_phosph"/>
</dbReference>
<dbReference type="EC" id="3.1.3.67" evidence="1"/>
<proteinExistence type="predicted"/>
<dbReference type="GO" id="GO:0051896">
    <property type="term" value="P:regulation of phosphatidylinositol 3-kinase/protein kinase B signal transduction"/>
    <property type="evidence" value="ECO:0007669"/>
    <property type="project" value="TreeGrafter"/>
</dbReference>
<dbReference type="GO" id="GO:0016314">
    <property type="term" value="F:phosphatidylinositol-3,4,5-trisphosphate 3-phosphatase activity"/>
    <property type="evidence" value="ECO:0007669"/>
    <property type="project" value="UniProtKB-EC"/>
</dbReference>
<dbReference type="PANTHER" id="PTHR12305">
    <property type="entry name" value="PHOSPHATASE WITH HOMOLOGY TO TENSIN"/>
    <property type="match status" value="1"/>
</dbReference>
<protein>
    <recommendedName>
        <fullName evidence="1">phosphatidylinositol-3,4,5-trisphosphate 3-phosphatase</fullName>
        <ecNumber evidence="1">3.1.3.67</ecNumber>
    </recommendedName>
</protein>
<dbReference type="GO" id="GO:0005886">
    <property type="term" value="C:plasma membrane"/>
    <property type="evidence" value="ECO:0007669"/>
    <property type="project" value="TreeGrafter"/>
</dbReference>
<dbReference type="Gene3D" id="3.90.190.10">
    <property type="entry name" value="Protein tyrosine phosphatase superfamily"/>
    <property type="match status" value="1"/>
</dbReference>
<dbReference type="GO" id="GO:0005829">
    <property type="term" value="C:cytosol"/>
    <property type="evidence" value="ECO:0007669"/>
    <property type="project" value="TreeGrafter"/>
</dbReference>
<evidence type="ECO:0000313" key="6">
    <source>
        <dbReference type="Proteomes" id="UP000772434"/>
    </source>
</evidence>
<dbReference type="InterPro" id="IPR029021">
    <property type="entry name" value="Prot-tyrosine_phosphatase-like"/>
</dbReference>
<feature type="domain" description="Tyrosine specific protein phosphatases" evidence="3">
    <location>
        <begin position="88"/>
        <end position="160"/>
    </location>
</feature>
<dbReference type="EMBL" id="JADNRY010000056">
    <property type="protein sequence ID" value="KAF9068857.1"/>
    <property type="molecule type" value="Genomic_DNA"/>
</dbReference>
<dbReference type="PANTHER" id="PTHR12305:SF81">
    <property type="entry name" value="PHOSPHATIDYLINOSITOL 3,4,5-TRISPHOSPHATE 3-PHOSPHATASE AND DUAL-SPECIFICITY PROTEIN PHOSPHATASE PTEN"/>
    <property type="match status" value="1"/>
</dbReference>
<dbReference type="AlphaFoldDB" id="A0A9P5PTF4"/>
<reference evidence="5" key="1">
    <citation type="submission" date="2020-11" db="EMBL/GenBank/DDBJ databases">
        <authorList>
            <consortium name="DOE Joint Genome Institute"/>
            <person name="Ahrendt S."/>
            <person name="Riley R."/>
            <person name="Andreopoulos W."/>
            <person name="Labutti K."/>
            <person name="Pangilinan J."/>
            <person name="Ruiz-Duenas F.J."/>
            <person name="Barrasa J.M."/>
            <person name="Sanchez-Garcia M."/>
            <person name="Camarero S."/>
            <person name="Miyauchi S."/>
            <person name="Serrano A."/>
            <person name="Linde D."/>
            <person name="Babiker R."/>
            <person name="Drula E."/>
            <person name="Ayuso-Fernandez I."/>
            <person name="Pacheco R."/>
            <person name="Padilla G."/>
            <person name="Ferreira P."/>
            <person name="Barriuso J."/>
            <person name="Kellner H."/>
            <person name="Castanera R."/>
            <person name="Alfaro M."/>
            <person name="Ramirez L."/>
            <person name="Pisabarro A.G."/>
            <person name="Kuo A."/>
            <person name="Tritt A."/>
            <person name="Lipzen A."/>
            <person name="He G."/>
            <person name="Yan M."/>
            <person name="Ng V."/>
            <person name="Cullen D."/>
            <person name="Martin F."/>
            <person name="Rosso M.-N."/>
            <person name="Henrissat B."/>
            <person name="Hibbett D."/>
            <person name="Martinez A.T."/>
            <person name="Grigoriev I.V."/>
        </authorList>
    </citation>
    <scope>NUCLEOTIDE SEQUENCE</scope>
    <source>
        <strain evidence="5">AH 40177</strain>
    </source>
</reference>
<dbReference type="PROSITE" id="PS00383">
    <property type="entry name" value="TYR_PHOSPHATASE_1"/>
    <property type="match status" value="1"/>
</dbReference>
<name>A0A9P5PTF4_9AGAR</name>
<keyword evidence="6" id="KW-1185">Reference proteome</keyword>
<dbReference type="SUPFAM" id="SSF52799">
    <property type="entry name" value="(Phosphotyrosine protein) phosphatases II"/>
    <property type="match status" value="1"/>
</dbReference>
<evidence type="ECO:0000259" key="3">
    <source>
        <dbReference type="PROSITE" id="PS50056"/>
    </source>
</evidence>
<accession>A0A9P5PTF4</accession>
<dbReference type="Proteomes" id="UP000772434">
    <property type="component" value="Unassembled WGS sequence"/>
</dbReference>
<gene>
    <name evidence="5" type="ORF">BDP27DRAFT_1383426</name>
</gene>
<dbReference type="GO" id="GO:0046856">
    <property type="term" value="P:phosphatidylinositol dephosphorylation"/>
    <property type="evidence" value="ECO:0007669"/>
    <property type="project" value="TreeGrafter"/>
</dbReference>
<dbReference type="PROSITE" id="PS50056">
    <property type="entry name" value="TYR_PHOSPHATASE_2"/>
    <property type="match status" value="1"/>
</dbReference>
<feature type="domain" description="Phosphatase tensin-type" evidence="4">
    <location>
        <begin position="16"/>
        <end position="246"/>
    </location>
</feature>
<evidence type="ECO:0000313" key="5">
    <source>
        <dbReference type="EMBL" id="KAF9068857.1"/>
    </source>
</evidence>
<dbReference type="GO" id="GO:0004725">
    <property type="term" value="F:protein tyrosine phosphatase activity"/>
    <property type="evidence" value="ECO:0007669"/>
    <property type="project" value="TreeGrafter"/>
</dbReference>
<comment type="caution">
    <text evidence="5">The sequence shown here is derived from an EMBL/GenBank/DDBJ whole genome shotgun (WGS) entry which is preliminary data.</text>
</comment>